<evidence type="ECO:0000259" key="1">
    <source>
        <dbReference type="Pfam" id="PF03070"/>
    </source>
</evidence>
<dbReference type="Gene3D" id="1.20.910.10">
    <property type="entry name" value="Heme oxygenase-like"/>
    <property type="match status" value="1"/>
</dbReference>
<dbReference type="InterPro" id="IPR016084">
    <property type="entry name" value="Haem_Oase-like_multi-hlx"/>
</dbReference>
<dbReference type="EMBL" id="JADNYJ010000067">
    <property type="protein sequence ID" value="KAF8893173.1"/>
    <property type="molecule type" value="Genomic_DNA"/>
</dbReference>
<evidence type="ECO:0000313" key="3">
    <source>
        <dbReference type="Proteomes" id="UP000724874"/>
    </source>
</evidence>
<dbReference type="PANTHER" id="PTHR41813:SF2">
    <property type="entry name" value="REGULATOR PAB1642, PUTATIVE (AFU_ORTHOLOGUE AFUA_3G11955)-RELATED"/>
    <property type="match status" value="1"/>
</dbReference>
<dbReference type="SUPFAM" id="SSF48613">
    <property type="entry name" value="Heme oxygenase-like"/>
    <property type="match status" value="1"/>
</dbReference>
<dbReference type="CDD" id="cd19357">
    <property type="entry name" value="TenA_E_At3g16990-like"/>
    <property type="match status" value="1"/>
</dbReference>
<dbReference type="InterPro" id="IPR004305">
    <property type="entry name" value="Thiaminase-2/PQQC"/>
</dbReference>
<dbReference type="OrthoDB" id="37730at2759"/>
<dbReference type="AlphaFoldDB" id="A0A9P5NMB6"/>
<dbReference type="InterPro" id="IPR053261">
    <property type="entry name" value="Polyketide-peptide_reg"/>
</dbReference>
<protein>
    <recommendedName>
        <fullName evidence="1">Thiaminase-2/PQQC domain-containing protein</fullName>
    </recommendedName>
</protein>
<name>A0A9P5NMB6_GYMJU</name>
<dbReference type="GO" id="GO:0006772">
    <property type="term" value="P:thiamine metabolic process"/>
    <property type="evidence" value="ECO:0007669"/>
    <property type="project" value="UniProtKB-ARBA"/>
</dbReference>
<keyword evidence="3" id="KW-1185">Reference proteome</keyword>
<gene>
    <name evidence="2" type="ORF">CPB84DRAFT_1783349</name>
</gene>
<evidence type="ECO:0000313" key="2">
    <source>
        <dbReference type="EMBL" id="KAF8893173.1"/>
    </source>
</evidence>
<reference evidence="2" key="1">
    <citation type="submission" date="2020-11" db="EMBL/GenBank/DDBJ databases">
        <authorList>
            <consortium name="DOE Joint Genome Institute"/>
            <person name="Ahrendt S."/>
            <person name="Riley R."/>
            <person name="Andreopoulos W."/>
            <person name="LaButti K."/>
            <person name="Pangilinan J."/>
            <person name="Ruiz-duenas F.J."/>
            <person name="Barrasa J.M."/>
            <person name="Sanchez-Garcia M."/>
            <person name="Camarero S."/>
            <person name="Miyauchi S."/>
            <person name="Serrano A."/>
            <person name="Linde D."/>
            <person name="Babiker R."/>
            <person name="Drula E."/>
            <person name="Ayuso-Fernandez I."/>
            <person name="Pacheco R."/>
            <person name="Padilla G."/>
            <person name="Ferreira P."/>
            <person name="Barriuso J."/>
            <person name="Kellner H."/>
            <person name="Castanera R."/>
            <person name="Alfaro M."/>
            <person name="Ramirez L."/>
            <person name="Pisabarro A.G."/>
            <person name="Kuo A."/>
            <person name="Tritt A."/>
            <person name="Lipzen A."/>
            <person name="He G."/>
            <person name="Yan M."/>
            <person name="Ng V."/>
            <person name="Cullen D."/>
            <person name="Martin F."/>
            <person name="Rosso M.-N."/>
            <person name="Henrissat B."/>
            <person name="Hibbett D."/>
            <person name="Martinez A.T."/>
            <person name="Grigoriev I.V."/>
        </authorList>
    </citation>
    <scope>NUCLEOTIDE SEQUENCE</scope>
    <source>
        <strain evidence="2">AH 44721</strain>
    </source>
</reference>
<feature type="domain" description="Thiaminase-2/PQQC" evidence="1">
    <location>
        <begin position="7"/>
        <end position="103"/>
    </location>
</feature>
<dbReference type="Proteomes" id="UP000724874">
    <property type="component" value="Unassembled WGS sequence"/>
</dbReference>
<proteinExistence type="predicted"/>
<dbReference type="Pfam" id="PF03070">
    <property type="entry name" value="TENA_THI-4"/>
    <property type="match status" value="1"/>
</dbReference>
<sequence>MPPSLSQTTPSYAAATRHSFLTQAGNGTLPLPRLALWLSQDRIYAAHAYPKNRSVSGAKERQNQAILQLLVKCLDNIVQEVAFFRDAAEKAGLNMEGWIERKATRTTRRKWPGLHLWLPWRMVYFDAWCYVKHLQQVSHKPLSEDSCVPALSEFEAFVNTLTELVDSLGISPGTDAWLRAEDIWLRVVELEVGFWPDEGEEVQMRKKAL</sequence>
<organism evidence="2 3">
    <name type="scientific">Gymnopilus junonius</name>
    <name type="common">Spectacular rustgill mushroom</name>
    <name type="synonym">Gymnopilus spectabilis subsp. junonius</name>
    <dbReference type="NCBI Taxonomy" id="109634"/>
    <lineage>
        <taxon>Eukaryota</taxon>
        <taxon>Fungi</taxon>
        <taxon>Dikarya</taxon>
        <taxon>Basidiomycota</taxon>
        <taxon>Agaricomycotina</taxon>
        <taxon>Agaricomycetes</taxon>
        <taxon>Agaricomycetidae</taxon>
        <taxon>Agaricales</taxon>
        <taxon>Agaricineae</taxon>
        <taxon>Hymenogastraceae</taxon>
        <taxon>Gymnopilus</taxon>
    </lineage>
</organism>
<accession>A0A9P5NMB6</accession>
<comment type="caution">
    <text evidence="2">The sequence shown here is derived from an EMBL/GenBank/DDBJ whole genome shotgun (WGS) entry which is preliminary data.</text>
</comment>
<dbReference type="PANTHER" id="PTHR41813">
    <property type="entry name" value="REGULATOR PAB1642, PUTATIVE (AFU_ORTHOLOGUE AFUA_3G11955)-RELATED"/>
    <property type="match status" value="1"/>
</dbReference>